<dbReference type="Proteomes" id="UP001240447">
    <property type="component" value="Unassembled WGS sequence"/>
</dbReference>
<accession>A0ABT9NLF2</accession>
<proteinExistence type="predicted"/>
<protein>
    <submittedName>
        <fullName evidence="1">Arc/MetJ-type ribon-helix-helix transcriptional regulator</fullName>
    </submittedName>
</protein>
<evidence type="ECO:0000313" key="2">
    <source>
        <dbReference type="Proteomes" id="UP001240447"/>
    </source>
</evidence>
<organism evidence="1 2">
    <name type="scientific">Nocardioides massiliensis</name>
    <dbReference type="NCBI Taxonomy" id="1325935"/>
    <lineage>
        <taxon>Bacteria</taxon>
        <taxon>Bacillati</taxon>
        <taxon>Actinomycetota</taxon>
        <taxon>Actinomycetes</taxon>
        <taxon>Propionibacteriales</taxon>
        <taxon>Nocardioidaceae</taxon>
        <taxon>Nocardioides</taxon>
    </lineage>
</organism>
<sequence length="357" mass="39235">MGEEHLAALLWTDKARYTSVEQVAVYLESDTRSTAKLLGRLEAQGFMGKKSYGGFPTAYFLTSAAKDLLDASTKAVDEASGPGAIRHTIEVGWVMLTALRGEGPVRSVAKEALGREVELSDFLSESEVVRAANKRLGEQLTDLERLARKAASKAFTAKWEGWEAIASEARFAKPEDEADDSKLWLWGAYGARTHPHFPDLVLRLPRDPATGQARSIAFEVERSVKPASVDSILKAYEGQLAAAGGEDEQRARYLTALWLAGDDRVEQAVRARLGDDPRGHKVLSLRQTTDWKRTLLAGLETEAEERRAANAAARAQGAVHITTARRITPCRCGVECRARYGRFPTEQAARELLEELA</sequence>
<reference evidence="1 2" key="1">
    <citation type="submission" date="2023-07" db="EMBL/GenBank/DDBJ databases">
        <title>Sequencing the genomes of 1000 actinobacteria strains.</title>
        <authorList>
            <person name="Klenk H.-P."/>
        </authorList>
    </citation>
    <scope>NUCLEOTIDE SEQUENCE [LARGE SCALE GENOMIC DNA]</scope>
    <source>
        <strain evidence="1 2">GD13</strain>
    </source>
</reference>
<name>A0ABT9NLF2_9ACTN</name>
<dbReference type="EMBL" id="JAUSQM010000001">
    <property type="protein sequence ID" value="MDP9821057.1"/>
    <property type="molecule type" value="Genomic_DNA"/>
</dbReference>
<keyword evidence="2" id="KW-1185">Reference proteome</keyword>
<gene>
    <name evidence="1" type="ORF">J2S59_000866</name>
</gene>
<dbReference type="RefSeq" id="WP_181641509.1">
    <property type="nucleotide sequence ID" value="NZ_JAUSQM010000001.1"/>
</dbReference>
<comment type="caution">
    <text evidence="1">The sequence shown here is derived from an EMBL/GenBank/DDBJ whole genome shotgun (WGS) entry which is preliminary data.</text>
</comment>
<evidence type="ECO:0000313" key="1">
    <source>
        <dbReference type="EMBL" id="MDP9821057.1"/>
    </source>
</evidence>